<keyword evidence="2" id="KW-1185">Reference proteome</keyword>
<dbReference type="Proteomes" id="UP001054945">
    <property type="component" value="Unassembled WGS sequence"/>
</dbReference>
<dbReference type="EMBL" id="BPLR01010398">
    <property type="protein sequence ID" value="GIY39073.1"/>
    <property type="molecule type" value="Genomic_DNA"/>
</dbReference>
<comment type="caution">
    <text evidence="1">The sequence shown here is derived from an EMBL/GenBank/DDBJ whole genome shotgun (WGS) entry which is preliminary data.</text>
</comment>
<name>A0AAV4SXF4_CAEEX</name>
<evidence type="ECO:0000313" key="1">
    <source>
        <dbReference type="EMBL" id="GIY39073.1"/>
    </source>
</evidence>
<sequence length="129" mass="15254">MPPEIMEDYRPSLRVDERKKNSHATLVHSKKRCPHLNAIKEQREEPSCVVAVIVFGIEIVWMEMMGGMGVYREGWHVRVMRNQMPVSFAGKGLQLKRPAMEWDDSMRREFEILSQRRLAKRKDRFILKS</sequence>
<evidence type="ECO:0000313" key="2">
    <source>
        <dbReference type="Proteomes" id="UP001054945"/>
    </source>
</evidence>
<protein>
    <submittedName>
        <fullName evidence="1">Uncharacterized protein</fullName>
    </submittedName>
</protein>
<organism evidence="1 2">
    <name type="scientific">Caerostris extrusa</name>
    <name type="common">Bark spider</name>
    <name type="synonym">Caerostris bankana</name>
    <dbReference type="NCBI Taxonomy" id="172846"/>
    <lineage>
        <taxon>Eukaryota</taxon>
        <taxon>Metazoa</taxon>
        <taxon>Ecdysozoa</taxon>
        <taxon>Arthropoda</taxon>
        <taxon>Chelicerata</taxon>
        <taxon>Arachnida</taxon>
        <taxon>Araneae</taxon>
        <taxon>Araneomorphae</taxon>
        <taxon>Entelegynae</taxon>
        <taxon>Araneoidea</taxon>
        <taxon>Araneidae</taxon>
        <taxon>Caerostris</taxon>
    </lineage>
</organism>
<dbReference type="AlphaFoldDB" id="A0AAV4SXF4"/>
<gene>
    <name evidence="1" type="ORF">CEXT_163941</name>
</gene>
<proteinExistence type="predicted"/>
<accession>A0AAV4SXF4</accession>
<reference evidence="1 2" key="1">
    <citation type="submission" date="2021-06" db="EMBL/GenBank/DDBJ databases">
        <title>Caerostris extrusa draft genome.</title>
        <authorList>
            <person name="Kono N."/>
            <person name="Arakawa K."/>
        </authorList>
    </citation>
    <scope>NUCLEOTIDE SEQUENCE [LARGE SCALE GENOMIC DNA]</scope>
</reference>